<comment type="function">
    <text evidence="8">Essential cell division protein. May link together the upstream cell division proteins, which are predominantly cytoplasmic, with the downstream cell division proteins, which are predominantly periplasmic.</text>
</comment>
<keyword evidence="3 8" id="KW-0132">Cell division</keyword>
<evidence type="ECO:0000256" key="6">
    <source>
        <dbReference type="ARBA" id="ARBA00023136"/>
    </source>
</evidence>
<gene>
    <name evidence="8 10" type="primary">ftsL</name>
    <name evidence="10" type="ORF">ACFFGG_07680</name>
</gene>
<name>A0ABV6PSA0_9BURK</name>
<dbReference type="EMBL" id="JBHLTN010000014">
    <property type="protein sequence ID" value="MFC0592434.1"/>
    <property type="molecule type" value="Genomic_DNA"/>
</dbReference>
<comment type="subunit">
    <text evidence="8">Part of a complex composed of FtsB, FtsL and FtsQ.</text>
</comment>
<keyword evidence="6 8" id="KW-0472">Membrane</keyword>
<evidence type="ECO:0000256" key="8">
    <source>
        <dbReference type="HAMAP-Rule" id="MF_00910"/>
    </source>
</evidence>
<protein>
    <recommendedName>
        <fullName evidence="8 9">Cell division protein FtsL</fullName>
    </recommendedName>
</protein>
<evidence type="ECO:0000256" key="9">
    <source>
        <dbReference type="NCBIfam" id="TIGR02209"/>
    </source>
</evidence>
<keyword evidence="2 8" id="KW-1003">Cell membrane</keyword>
<dbReference type="InterPro" id="IPR011922">
    <property type="entry name" value="Cell_div_FtsL"/>
</dbReference>
<dbReference type="GO" id="GO:0051301">
    <property type="term" value="P:cell division"/>
    <property type="evidence" value="ECO:0007669"/>
    <property type="project" value="UniProtKB-KW"/>
</dbReference>
<evidence type="ECO:0000256" key="3">
    <source>
        <dbReference type="ARBA" id="ARBA00022618"/>
    </source>
</evidence>
<dbReference type="RefSeq" id="WP_377481755.1">
    <property type="nucleotide sequence ID" value="NZ_JBHLTN010000014.1"/>
</dbReference>
<comment type="similarity">
    <text evidence="8">Belongs to the FtsL family.</text>
</comment>
<reference evidence="10 11" key="1">
    <citation type="submission" date="2024-09" db="EMBL/GenBank/DDBJ databases">
        <authorList>
            <person name="Sun Q."/>
            <person name="Mori K."/>
        </authorList>
    </citation>
    <scope>NUCLEOTIDE SEQUENCE [LARGE SCALE GENOMIC DNA]</scope>
    <source>
        <strain evidence="10 11">NCAIM B.02336</strain>
    </source>
</reference>
<evidence type="ECO:0000256" key="4">
    <source>
        <dbReference type="ARBA" id="ARBA00022692"/>
    </source>
</evidence>
<keyword evidence="4 8" id="KW-0812">Transmembrane</keyword>
<evidence type="ECO:0000313" key="11">
    <source>
        <dbReference type="Proteomes" id="UP001589834"/>
    </source>
</evidence>
<dbReference type="HAMAP" id="MF_00910">
    <property type="entry name" value="FtsL"/>
    <property type="match status" value="1"/>
</dbReference>
<evidence type="ECO:0000256" key="5">
    <source>
        <dbReference type="ARBA" id="ARBA00022989"/>
    </source>
</evidence>
<dbReference type="Pfam" id="PF04999">
    <property type="entry name" value="FtsL"/>
    <property type="match status" value="1"/>
</dbReference>
<keyword evidence="7 8" id="KW-0131">Cell cycle</keyword>
<evidence type="ECO:0000313" key="10">
    <source>
        <dbReference type="EMBL" id="MFC0592434.1"/>
    </source>
</evidence>
<keyword evidence="11" id="KW-1185">Reference proteome</keyword>
<dbReference type="NCBIfam" id="TIGR02209">
    <property type="entry name" value="ftsL_broad"/>
    <property type="match status" value="1"/>
</dbReference>
<keyword evidence="8" id="KW-0997">Cell inner membrane</keyword>
<comment type="subcellular location">
    <subcellularLocation>
        <location evidence="8">Cell inner membrane</location>
        <topology evidence="8">Single-pass type II membrane protein</topology>
    </subcellularLocation>
    <subcellularLocation>
        <location evidence="1">Cell membrane</location>
        <topology evidence="1">Single-pass type II membrane protein</topology>
    </subcellularLocation>
    <text evidence="8">Localizes to the division septum where it forms a ring structure.</text>
</comment>
<sequence length="98" mass="10952">MTRLSIVLLAALMFSAMYLVKVQYESRQLVTQIERARAEGRTLATQRRQLEVEKRAQATSLRVERLAQDKLAMRPVTPAITEYVTPGAARPAPAGSRP</sequence>
<dbReference type="PANTHER" id="PTHR37479">
    <property type="entry name" value="CELL DIVISION PROTEIN FTSL"/>
    <property type="match status" value="1"/>
</dbReference>
<keyword evidence="5 8" id="KW-1133">Transmembrane helix</keyword>
<proteinExistence type="inferred from homology"/>
<evidence type="ECO:0000256" key="1">
    <source>
        <dbReference type="ARBA" id="ARBA00004401"/>
    </source>
</evidence>
<organism evidence="10 11">
    <name type="scientific">Ottowia pentelensis</name>
    <dbReference type="NCBI Taxonomy" id="511108"/>
    <lineage>
        <taxon>Bacteria</taxon>
        <taxon>Pseudomonadati</taxon>
        <taxon>Pseudomonadota</taxon>
        <taxon>Betaproteobacteria</taxon>
        <taxon>Burkholderiales</taxon>
        <taxon>Comamonadaceae</taxon>
        <taxon>Ottowia</taxon>
    </lineage>
</organism>
<evidence type="ECO:0000256" key="7">
    <source>
        <dbReference type="ARBA" id="ARBA00023306"/>
    </source>
</evidence>
<accession>A0ABV6PSA0</accession>
<dbReference type="Proteomes" id="UP001589834">
    <property type="component" value="Unassembled WGS sequence"/>
</dbReference>
<evidence type="ECO:0000256" key="2">
    <source>
        <dbReference type="ARBA" id="ARBA00022475"/>
    </source>
</evidence>
<comment type="caution">
    <text evidence="10">The sequence shown here is derived from an EMBL/GenBank/DDBJ whole genome shotgun (WGS) entry which is preliminary data.</text>
</comment>
<dbReference type="PANTHER" id="PTHR37479:SF1">
    <property type="entry name" value="CELL DIVISION PROTEIN FTSL"/>
    <property type="match status" value="1"/>
</dbReference>